<evidence type="ECO:0000256" key="3">
    <source>
        <dbReference type="ARBA" id="ARBA00011960"/>
    </source>
</evidence>
<dbReference type="HAMAP" id="MF_00443">
    <property type="entry name" value="ThiG"/>
    <property type="match status" value="1"/>
</dbReference>
<sequence>MTTDNTMTIAGEAINGRLWLGTSLYPSPEIMRDSLIAAQPGFVTLSLRRQTAQQVADNGHWQYVQTFVEQSGCKILPNTAGCHSADEALLLANMARELFKTDWIKLEVIGDDYTLQPHPTELLKAADTLVQQGFKVLPYCTDDLVLCKELLAAGCPAVMPWGAPIGTGKGLLNRHQLMTLRERLANDVLIIDAGLGKPSQAMDALELGFDAVLLNTAVAKAHDPVLMAKAFSDAVNAGRMAYRAGMMQERQVASASTPTLGMPFWHQS</sequence>
<keyword evidence="4 8" id="KW-0808">Transferase</keyword>
<keyword evidence="5 8" id="KW-0784">Thiamine biosynthesis</keyword>
<feature type="domain" description="Thiazole synthase ThiG" evidence="9">
    <location>
        <begin position="9"/>
        <end position="258"/>
    </location>
</feature>
<name>A0ABV7VVZ7_9GAMM</name>
<evidence type="ECO:0000256" key="6">
    <source>
        <dbReference type="ARBA" id="ARBA00023270"/>
    </source>
</evidence>
<dbReference type="InterPro" id="IPR013785">
    <property type="entry name" value="Aldolase_TIM"/>
</dbReference>
<dbReference type="EMBL" id="JBHRYB010000013">
    <property type="protein sequence ID" value="MFC3680992.1"/>
    <property type="molecule type" value="Genomic_DNA"/>
</dbReference>
<keyword evidence="11" id="KW-1185">Reference proteome</keyword>
<comment type="catalytic activity">
    <reaction evidence="7 8">
        <text>[ThiS sulfur-carrier protein]-C-terminal-Gly-aminoethanethioate + 2-iminoacetate + 1-deoxy-D-xylulose 5-phosphate = [ThiS sulfur-carrier protein]-C-terminal Gly-Gly + 2-[(2R,5Z)-2-carboxy-4-methylthiazol-5(2H)-ylidene]ethyl phosphate + 2 H2O + H(+)</text>
        <dbReference type="Rhea" id="RHEA:26297"/>
        <dbReference type="Rhea" id="RHEA-COMP:12909"/>
        <dbReference type="Rhea" id="RHEA-COMP:19908"/>
        <dbReference type="ChEBI" id="CHEBI:15377"/>
        <dbReference type="ChEBI" id="CHEBI:15378"/>
        <dbReference type="ChEBI" id="CHEBI:57792"/>
        <dbReference type="ChEBI" id="CHEBI:62899"/>
        <dbReference type="ChEBI" id="CHEBI:77846"/>
        <dbReference type="ChEBI" id="CHEBI:90778"/>
        <dbReference type="ChEBI" id="CHEBI:232372"/>
        <dbReference type="EC" id="2.8.1.10"/>
    </reaction>
</comment>
<evidence type="ECO:0000259" key="9">
    <source>
        <dbReference type="Pfam" id="PF05690"/>
    </source>
</evidence>
<evidence type="ECO:0000313" key="10">
    <source>
        <dbReference type="EMBL" id="MFC3680992.1"/>
    </source>
</evidence>
<proteinExistence type="inferred from homology"/>
<evidence type="ECO:0000256" key="7">
    <source>
        <dbReference type="ARBA" id="ARBA00049897"/>
    </source>
</evidence>
<comment type="caution">
    <text evidence="10">The sequence shown here is derived from an EMBL/GenBank/DDBJ whole genome shotgun (WGS) entry which is preliminary data.</text>
</comment>
<dbReference type="InterPro" id="IPR008867">
    <property type="entry name" value="ThiG"/>
</dbReference>
<feature type="active site" description="Schiff-base intermediate with DXP" evidence="8">
    <location>
        <position position="105"/>
    </location>
</feature>
<evidence type="ECO:0000256" key="8">
    <source>
        <dbReference type="HAMAP-Rule" id="MF_00443"/>
    </source>
</evidence>
<dbReference type="EC" id="2.8.1.10" evidence="3 8"/>
<dbReference type="Pfam" id="PF05690">
    <property type="entry name" value="ThiG"/>
    <property type="match status" value="1"/>
</dbReference>
<reference evidence="11" key="1">
    <citation type="journal article" date="2019" name="Int. J. Syst. Evol. Microbiol.">
        <title>The Global Catalogue of Microorganisms (GCM) 10K type strain sequencing project: providing services to taxonomists for standard genome sequencing and annotation.</title>
        <authorList>
            <consortium name="The Broad Institute Genomics Platform"/>
            <consortium name="The Broad Institute Genome Sequencing Center for Infectious Disease"/>
            <person name="Wu L."/>
            <person name="Ma J."/>
        </authorList>
    </citation>
    <scope>NUCLEOTIDE SEQUENCE [LARGE SCALE GENOMIC DNA]</scope>
    <source>
        <strain evidence="11">KCTC 42424</strain>
    </source>
</reference>
<protein>
    <recommendedName>
        <fullName evidence="3 8">Thiazole synthase</fullName>
        <ecNumber evidence="3 8">2.8.1.10</ecNumber>
    </recommendedName>
</protein>
<feature type="binding site" evidence="8">
    <location>
        <position position="166"/>
    </location>
    <ligand>
        <name>1-deoxy-D-xylulose 5-phosphate</name>
        <dbReference type="ChEBI" id="CHEBI:57792"/>
    </ligand>
</feature>
<comment type="similarity">
    <text evidence="8">Belongs to the ThiG family.</text>
</comment>
<keyword evidence="8" id="KW-0963">Cytoplasm</keyword>
<dbReference type="PANTHER" id="PTHR34266">
    <property type="entry name" value="THIAZOLE SYNTHASE"/>
    <property type="match status" value="1"/>
</dbReference>
<accession>A0ABV7VVZ7</accession>
<dbReference type="InterPro" id="IPR033983">
    <property type="entry name" value="Thiazole_synthase_ThiG"/>
</dbReference>
<comment type="function">
    <text evidence="1 8">Catalyzes the rearrangement of 1-deoxy-D-xylulose 5-phosphate (DXP) to produce the thiazole phosphate moiety of thiamine. Sulfur is provided by the thiocarboxylate moiety of the carrier protein ThiS. In vitro, sulfur can be provided by H(2)S.</text>
</comment>
<dbReference type="RefSeq" id="WP_376867118.1">
    <property type="nucleotide sequence ID" value="NZ_JBHRYB010000013.1"/>
</dbReference>
<comment type="subcellular location">
    <subcellularLocation>
        <location evidence="8">Cytoplasm</location>
    </subcellularLocation>
</comment>
<dbReference type="PANTHER" id="PTHR34266:SF2">
    <property type="entry name" value="THIAZOLE SYNTHASE"/>
    <property type="match status" value="1"/>
</dbReference>
<dbReference type="GO" id="GO:1990107">
    <property type="term" value="F:thiazole synthase activity"/>
    <property type="evidence" value="ECO:0007669"/>
    <property type="project" value="UniProtKB-EC"/>
</dbReference>
<feature type="binding site" evidence="8">
    <location>
        <begin position="193"/>
        <end position="194"/>
    </location>
    <ligand>
        <name>1-deoxy-D-xylulose 5-phosphate</name>
        <dbReference type="ChEBI" id="CHEBI:57792"/>
    </ligand>
</feature>
<organism evidence="10 11">
    <name type="scientific">Bacterioplanoides pacificum</name>
    <dbReference type="NCBI Taxonomy" id="1171596"/>
    <lineage>
        <taxon>Bacteria</taxon>
        <taxon>Pseudomonadati</taxon>
        <taxon>Pseudomonadota</taxon>
        <taxon>Gammaproteobacteria</taxon>
        <taxon>Oceanospirillales</taxon>
        <taxon>Oceanospirillaceae</taxon>
        <taxon>Bacterioplanoides</taxon>
    </lineage>
</organism>
<feature type="binding site" evidence="8">
    <location>
        <begin position="215"/>
        <end position="216"/>
    </location>
    <ligand>
        <name>1-deoxy-D-xylulose 5-phosphate</name>
        <dbReference type="ChEBI" id="CHEBI:57792"/>
    </ligand>
</feature>
<comment type="pathway">
    <text evidence="2 8">Cofactor biosynthesis; thiamine diphosphate biosynthesis.</text>
</comment>
<comment type="subunit">
    <text evidence="8">Homotetramer. Forms heterodimers with either ThiH or ThiS.</text>
</comment>
<evidence type="ECO:0000256" key="2">
    <source>
        <dbReference type="ARBA" id="ARBA00004948"/>
    </source>
</evidence>
<dbReference type="Gene3D" id="3.20.20.70">
    <property type="entry name" value="Aldolase class I"/>
    <property type="match status" value="1"/>
</dbReference>
<gene>
    <name evidence="8" type="primary">thiG</name>
    <name evidence="10" type="ORF">ACFOMG_12870</name>
</gene>
<dbReference type="SUPFAM" id="SSF110399">
    <property type="entry name" value="ThiG-like"/>
    <property type="match status" value="1"/>
</dbReference>
<keyword evidence="6 8" id="KW-0704">Schiff base</keyword>
<dbReference type="CDD" id="cd04728">
    <property type="entry name" value="ThiG"/>
    <property type="match status" value="1"/>
</dbReference>
<evidence type="ECO:0000256" key="1">
    <source>
        <dbReference type="ARBA" id="ARBA00002834"/>
    </source>
</evidence>
<evidence type="ECO:0000256" key="4">
    <source>
        <dbReference type="ARBA" id="ARBA00022679"/>
    </source>
</evidence>
<dbReference type="Proteomes" id="UP001595722">
    <property type="component" value="Unassembled WGS sequence"/>
</dbReference>
<evidence type="ECO:0000256" key="5">
    <source>
        <dbReference type="ARBA" id="ARBA00022977"/>
    </source>
</evidence>
<evidence type="ECO:0000313" key="11">
    <source>
        <dbReference type="Proteomes" id="UP001595722"/>
    </source>
</evidence>